<keyword evidence="7" id="KW-0235">DNA replication</keyword>
<evidence type="ECO:0000256" key="8">
    <source>
        <dbReference type="SAM" id="MobiDB-lite"/>
    </source>
</evidence>
<evidence type="ECO:0000259" key="10">
    <source>
        <dbReference type="Pfam" id="PF03104"/>
    </source>
</evidence>
<dbReference type="SUPFAM" id="SSF53098">
    <property type="entry name" value="Ribonuclease H-like"/>
    <property type="match status" value="1"/>
</dbReference>
<dbReference type="VEuPathDB" id="VectorBase:HLOH_055599"/>
<dbReference type="GO" id="GO:0003677">
    <property type="term" value="F:DNA binding"/>
    <property type="evidence" value="ECO:0007669"/>
    <property type="project" value="UniProtKB-KW"/>
</dbReference>
<evidence type="ECO:0000256" key="2">
    <source>
        <dbReference type="ARBA" id="ARBA00022679"/>
    </source>
</evidence>
<protein>
    <recommendedName>
        <fullName evidence="7">DNA polymerase</fullName>
        <ecNumber evidence="7">2.7.7.7</ecNumber>
    </recommendedName>
</protein>
<organism evidence="11 12">
    <name type="scientific">Haemaphysalis longicornis</name>
    <name type="common">Bush tick</name>
    <dbReference type="NCBI Taxonomy" id="44386"/>
    <lineage>
        <taxon>Eukaryota</taxon>
        <taxon>Metazoa</taxon>
        <taxon>Ecdysozoa</taxon>
        <taxon>Arthropoda</taxon>
        <taxon>Chelicerata</taxon>
        <taxon>Arachnida</taxon>
        <taxon>Acari</taxon>
        <taxon>Parasitiformes</taxon>
        <taxon>Ixodida</taxon>
        <taxon>Ixodoidea</taxon>
        <taxon>Ixodidae</taxon>
        <taxon>Haemaphysalinae</taxon>
        <taxon>Haemaphysalis</taxon>
    </lineage>
</organism>
<feature type="region of interest" description="Disordered" evidence="8">
    <location>
        <begin position="912"/>
        <end position="933"/>
    </location>
</feature>
<evidence type="ECO:0000313" key="12">
    <source>
        <dbReference type="Proteomes" id="UP000821853"/>
    </source>
</evidence>
<keyword evidence="5 7" id="KW-0238">DNA-binding</keyword>
<dbReference type="GO" id="GO:0042575">
    <property type="term" value="C:DNA polymerase complex"/>
    <property type="evidence" value="ECO:0007669"/>
    <property type="project" value="UniProtKB-ARBA"/>
</dbReference>
<evidence type="ECO:0000256" key="4">
    <source>
        <dbReference type="ARBA" id="ARBA00022932"/>
    </source>
</evidence>
<dbReference type="EC" id="2.7.7.7" evidence="7"/>
<dbReference type="Proteomes" id="UP000821853">
    <property type="component" value="Unassembled WGS sequence"/>
</dbReference>
<accession>A0A9J6H0D9</accession>
<evidence type="ECO:0000256" key="7">
    <source>
        <dbReference type="RuleBase" id="RU000442"/>
    </source>
</evidence>
<gene>
    <name evidence="11" type="ORF">HPB48_026144</name>
</gene>
<dbReference type="Pfam" id="PF03104">
    <property type="entry name" value="DNA_pol_B_exo1"/>
    <property type="match status" value="1"/>
</dbReference>
<dbReference type="Gene3D" id="3.30.420.10">
    <property type="entry name" value="Ribonuclease H-like superfamily/Ribonuclease H"/>
    <property type="match status" value="1"/>
</dbReference>
<feature type="domain" description="DNA-directed DNA polymerase family B multifunctional" evidence="9">
    <location>
        <begin position="484"/>
        <end position="815"/>
    </location>
</feature>
<dbReference type="InterPro" id="IPR023211">
    <property type="entry name" value="DNA_pol_palm_dom_sf"/>
</dbReference>
<dbReference type="InterPro" id="IPR012337">
    <property type="entry name" value="RNaseH-like_sf"/>
</dbReference>
<dbReference type="OrthoDB" id="2414538at2759"/>
<evidence type="ECO:0000256" key="3">
    <source>
        <dbReference type="ARBA" id="ARBA00022695"/>
    </source>
</evidence>
<dbReference type="SMART" id="SM00486">
    <property type="entry name" value="POLBc"/>
    <property type="match status" value="1"/>
</dbReference>
<dbReference type="InterPro" id="IPR017964">
    <property type="entry name" value="DNA-dir_DNA_pol_B_CS"/>
</dbReference>
<dbReference type="InterPro" id="IPR043502">
    <property type="entry name" value="DNA/RNA_pol_sf"/>
</dbReference>
<reference evidence="11 12" key="1">
    <citation type="journal article" date="2020" name="Cell">
        <title>Large-Scale Comparative Analyses of Tick Genomes Elucidate Their Genetic Diversity and Vector Capacities.</title>
        <authorList>
            <consortium name="Tick Genome and Microbiome Consortium (TIGMIC)"/>
            <person name="Jia N."/>
            <person name="Wang J."/>
            <person name="Shi W."/>
            <person name="Du L."/>
            <person name="Sun Y."/>
            <person name="Zhan W."/>
            <person name="Jiang J.F."/>
            <person name="Wang Q."/>
            <person name="Zhang B."/>
            <person name="Ji P."/>
            <person name="Bell-Sakyi L."/>
            <person name="Cui X.M."/>
            <person name="Yuan T.T."/>
            <person name="Jiang B.G."/>
            <person name="Yang W.F."/>
            <person name="Lam T.T."/>
            <person name="Chang Q.C."/>
            <person name="Ding S.J."/>
            <person name="Wang X.J."/>
            <person name="Zhu J.G."/>
            <person name="Ruan X.D."/>
            <person name="Zhao L."/>
            <person name="Wei J.T."/>
            <person name="Ye R.Z."/>
            <person name="Que T.C."/>
            <person name="Du C.H."/>
            <person name="Zhou Y.H."/>
            <person name="Cheng J.X."/>
            <person name="Dai P.F."/>
            <person name="Guo W.B."/>
            <person name="Han X.H."/>
            <person name="Huang E.J."/>
            <person name="Li L.F."/>
            <person name="Wei W."/>
            <person name="Gao Y.C."/>
            <person name="Liu J.Z."/>
            <person name="Shao H.Z."/>
            <person name="Wang X."/>
            <person name="Wang C.C."/>
            <person name="Yang T.C."/>
            <person name="Huo Q.B."/>
            <person name="Li W."/>
            <person name="Chen H.Y."/>
            <person name="Chen S.E."/>
            <person name="Zhou L.G."/>
            <person name="Ni X.B."/>
            <person name="Tian J.H."/>
            <person name="Sheng Y."/>
            <person name="Liu T."/>
            <person name="Pan Y.S."/>
            <person name="Xia L.Y."/>
            <person name="Li J."/>
            <person name="Zhao F."/>
            <person name="Cao W.C."/>
        </authorList>
    </citation>
    <scope>NUCLEOTIDE SEQUENCE [LARGE SCALE GENOMIC DNA]</scope>
    <source>
        <strain evidence="11">HaeL-2018</strain>
    </source>
</reference>
<dbReference type="GO" id="GO:0003887">
    <property type="term" value="F:DNA-directed DNA polymerase activity"/>
    <property type="evidence" value="ECO:0007669"/>
    <property type="project" value="UniProtKB-KW"/>
</dbReference>
<keyword evidence="3 7" id="KW-0548">Nucleotidyltransferase</keyword>
<dbReference type="Gene3D" id="3.90.1600.10">
    <property type="entry name" value="Palm domain of DNA polymerase"/>
    <property type="match status" value="2"/>
</dbReference>
<dbReference type="PROSITE" id="PS00116">
    <property type="entry name" value="DNA_POLYMERASE_B"/>
    <property type="match status" value="1"/>
</dbReference>
<name>A0A9J6H0D9_HAELO</name>
<keyword evidence="12" id="KW-1185">Reference proteome</keyword>
<dbReference type="InterPro" id="IPR036397">
    <property type="entry name" value="RNaseH_sf"/>
</dbReference>
<dbReference type="PANTHER" id="PTHR10322:SF23">
    <property type="entry name" value="DNA POLYMERASE DELTA CATALYTIC SUBUNIT"/>
    <property type="match status" value="1"/>
</dbReference>
<evidence type="ECO:0000256" key="5">
    <source>
        <dbReference type="ARBA" id="ARBA00023125"/>
    </source>
</evidence>
<dbReference type="InterPro" id="IPR042087">
    <property type="entry name" value="DNA_pol_B_thumb"/>
</dbReference>
<dbReference type="InterPro" id="IPR050240">
    <property type="entry name" value="DNA_pol_type-B"/>
</dbReference>
<sequence length="933" mass="105666">MPYFYLREDVWSREHTRISLRSIAQNINTKSLFYVHDSNFVAHDGYGYTPNMSAFFRVEIADPNLRKTFVDKTIVAHQRSCDYGGKGYTVKHIVHMSPYMGNVDPVIQLILDTKLYTSAYCISLMEGVARRVEPEDVTINVPFIGDIVPDPSVSEFIPRMRVMSFDIECVSASGSFPKASNSMDQVIQIAAVTIDDAVRNITLSDYVEDSKESKCSVHMFTLGTCAPLRTGGVVHECETERDLLEQFCSHVCEVDPDVMTGYNVLLFDIPYILKRMRKYDIPACLGKRVGATWRAFSLGDKDDEQQKKKKKSAAIPSCDLYCDDDCDDDDVPPLDDIIEQKKGRMTASLRDQRSCPARPGALSSTCTPSFETARRWTLTSSTMWRRLRWARKRTTFRTRRLRGCIATADPTARSAKEPCLAAQHDDDSVTKARWARSLDRIAAKKVKSKADLAFLDLHKSYVEVWDYIRPNMARLEQGSPQGSKENHDYFVQTSVREGVMPCMLLKLIDARRQVKKQMATETDPTKKIVLNERQISIKVIANSVYGFCAVSPSSEYALLPCQPVSRSVTNMGRTLIGATIYHVLDYSNQHSLGLRIVYGDTDSVMILTTHGTTLAAAEELGDRLAKHITDKFPGVINLCYEKTYMPYLLEAKKRYVGGHYTNGTFNKLDYKGIEIVRRDCCRYVSEALRLMIHELMTTSSIKSACETVRRSVLGVREAPQESLVISKTFKKENPHLPHYQLVLRIKRRGDAIAPQIGDRVPYILCAVCTSDREDQKMCNLSDHVEDTVVALKRKIPIDYSYYTDAVVTSLSRYLKVPLFCNTLTRSEMEFAQSLTRPYLRQLGAKKFEDLEDAQVQQIAQLVILNDIAGGRSEGSSKQQRSLNQSFKATCKRAATVRESVLLKNSMRAFLQRAQKKRTNDEESAATQKKQKKL</sequence>
<evidence type="ECO:0000256" key="1">
    <source>
        <dbReference type="ARBA" id="ARBA00005755"/>
    </source>
</evidence>
<dbReference type="SUPFAM" id="SSF56672">
    <property type="entry name" value="DNA/RNA polymerases"/>
    <property type="match status" value="1"/>
</dbReference>
<dbReference type="GO" id="GO:0000166">
    <property type="term" value="F:nucleotide binding"/>
    <property type="evidence" value="ECO:0007669"/>
    <property type="project" value="InterPro"/>
</dbReference>
<evidence type="ECO:0000259" key="9">
    <source>
        <dbReference type="Pfam" id="PF00136"/>
    </source>
</evidence>
<dbReference type="InterPro" id="IPR006172">
    <property type="entry name" value="DNA-dir_DNA_pol_B"/>
</dbReference>
<dbReference type="PANTHER" id="PTHR10322">
    <property type="entry name" value="DNA POLYMERASE CATALYTIC SUBUNIT"/>
    <property type="match status" value="1"/>
</dbReference>
<dbReference type="GO" id="GO:0006260">
    <property type="term" value="P:DNA replication"/>
    <property type="evidence" value="ECO:0007669"/>
    <property type="project" value="UniProtKB-KW"/>
</dbReference>
<dbReference type="AlphaFoldDB" id="A0A9J6H0D9"/>
<dbReference type="Pfam" id="PF00136">
    <property type="entry name" value="DNA_pol_B"/>
    <property type="match status" value="1"/>
</dbReference>
<keyword evidence="2 7" id="KW-0808">Transferase</keyword>
<dbReference type="Gene3D" id="1.10.132.60">
    <property type="entry name" value="DNA polymerase family B, C-terminal domain"/>
    <property type="match status" value="1"/>
</dbReference>
<comment type="similarity">
    <text evidence="1 7">Belongs to the DNA polymerase type-B family.</text>
</comment>
<evidence type="ECO:0000256" key="6">
    <source>
        <dbReference type="ARBA" id="ARBA00049244"/>
    </source>
</evidence>
<dbReference type="InterPro" id="IPR006133">
    <property type="entry name" value="DNA-dir_DNA_pol_B_exonuc"/>
</dbReference>
<comment type="catalytic activity">
    <reaction evidence="6 7">
        <text>DNA(n) + a 2'-deoxyribonucleoside 5'-triphosphate = DNA(n+1) + diphosphate</text>
        <dbReference type="Rhea" id="RHEA:22508"/>
        <dbReference type="Rhea" id="RHEA-COMP:17339"/>
        <dbReference type="Rhea" id="RHEA-COMP:17340"/>
        <dbReference type="ChEBI" id="CHEBI:33019"/>
        <dbReference type="ChEBI" id="CHEBI:61560"/>
        <dbReference type="ChEBI" id="CHEBI:173112"/>
        <dbReference type="EC" id="2.7.7.7"/>
    </reaction>
</comment>
<proteinExistence type="inferred from homology"/>
<dbReference type="InterPro" id="IPR006134">
    <property type="entry name" value="DNA-dir_DNA_pol_B_multi_dom"/>
</dbReference>
<keyword evidence="4 7" id="KW-0239">DNA-directed DNA polymerase</keyword>
<comment type="caution">
    <text evidence="11">The sequence shown here is derived from an EMBL/GenBank/DDBJ whole genome shotgun (WGS) entry which is preliminary data.</text>
</comment>
<evidence type="ECO:0000313" key="11">
    <source>
        <dbReference type="EMBL" id="KAH9384151.1"/>
    </source>
</evidence>
<feature type="domain" description="DNA-directed DNA polymerase family B exonuclease" evidence="10">
    <location>
        <begin position="98"/>
        <end position="321"/>
    </location>
</feature>
<dbReference type="EMBL" id="JABSTR010001679">
    <property type="protein sequence ID" value="KAH9384151.1"/>
    <property type="molecule type" value="Genomic_DNA"/>
</dbReference>